<keyword evidence="5 8" id="KW-0472">Membrane</keyword>
<dbReference type="RefSeq" id="WP_119779317.1">
    <property type="nucleotide sequence ID" value="NZ_QYUK01000011.1"/>
</dbReference>
<dbReference type="PROSITE" id="PS00389">
    <property type="entry name" value="ATPASE_DELTA"/>
    <property type="match status" value="1"/>
</dbReference>
<evidence type="ECO:0000256" key="8">
    <source>
        <dbReference type="HAMAP-Rule" id="MF_01416"/>
    </source>
</evidence>
<comment type="function">
    <text evidence="8">F(1)F(0) ATP synthase produces ATP from ADP in the presence of a proton or sodium gradient. F-type ATPases consist of two structural domains, F(1) containing the extramembraneous catalytic core and F(0) containing the membrane proton channel, linked together by a central stalk and a peripheral stalk. During catalysis, ATP synthesis in the catalytic domain of F(1) is coupled via a rotary mechanism of the central stalk subunits to proton translocation.</text>
</comment>
<keyword evidence="3 8" id="KW-0375">Hydrogen ion transport</keyword>
<keyword evidence="10" id="KW-1185">Reference proteome</keyword>
<keyword evidence="6 8" id="KW-0139">CF(1)</keyword>
<dbReference type="SUPFAM" id="SSF47928">
    <property type="entry name" value="N-terminal domain of the delta subunit of the F1F0-ATP synthase"/>
    <property type="match status" value="1"/>
</dbReference>
<dbReference type="NCBIfam" id="NF004406">
    <property type="entry name" value="PRK05758.3-2"/>
    <property type="match status" value="1"/>
</dbReference>
<reference evidence="9 10" key="1">
    <citation type="submission" date="2018-09" db="EMBL/GenBank/DDBJ databases">
        <authorList>
            <person name="Zhu H."/>
        </authorList>
    </citation>
    <scope>NUCLEOTIDE SEQUENCE [LARGE SCALE GENOMIC DNA]</scope>
    <source>
        <strain evidence="9 10">K1W22B-8</strain>
    </source>
</reference>
<keyword evidence="7 8" id="KW-0066">ATP synthesis</keyword>
<dbReference type="PRINTS" id="PR00125">
    <property type="entry name" value="ATPASEDELTA"/>
</dbReference>
<dbReference type="InterPro" id="IPR020781">
    <property type="entry name" value="ATPase_OSCP/d_CS"/>
</dbReference>
<evidence type="ECO:0000256" key="7">
    <source>
        <dbReference type="ARBA" id="ARBA00023310"/>
    </source>
</evidence>
<dbReference type="InterPro" id="IPR026015">
    <property type="entry name" value="ATP_synth_OSCP/delta_N_sf"/>
</dbReference>
<evidence type="ECO:0000256" key="4">
    <source>
        <dbReference type="ARBA" id="ARBA00023065"/>
    </source>
</evidence>
<dbReference type="AlphaFoldDB" id="A0A418WF72"/>
<dbReference type="InterPro" id="IPR000711">
    <property type="entry name" value="ATPase_OSCP/dsu"/>
</dbReference>
<dbReference type="HAMAP" id="MF_01416">
    <property type="entry name" value="ATP_synth_delta_bact"/>
    <property type="match status" value="1"/>
</dbReference>
<name>A0A418WF72_9PROT</name>
<comment type="function">
    <text evidence="8">This protein is part of the stalk that links CF(0) to CF(1). It either transmits conformational changes from CF(0) to CF(1) or is implicated in proton conduction.</text>
</comment>
<dbReference type="Proteomes" id="UP000284605">
    <property type="component" value="Unassembled WGS sequence"/>
</dbReference>
<dbReference type="GO" id="GO:0005886">
    <property type="term" value="C:plasma membrane"/>
    <property type="evidence" value="ECO:0007669"/>
    <property type="project" value="UniProtKB-SubCell"/>
</dbReference>
<dbReference type="Gene3D" id="1.10.520.20">
    <property type="entry name" value="N-terminal domain of the delta subunit of the F1F0-ATP synthase"/>
    <property type="match status" value="1"/>
</dbReference>
<dbReference type="EMBL" id="QYUK01000011">
    <property type="protein sequence ID" value="RJF88663.1"/>
    <property type="molecule type" value="Genomic_DNA"/>
</dbReference>
<keyword evidence="4 8" id="KW-0406">Ion transport</keyword>
<accession>A0A418WF72</accession>
<evidence type="ECO:0000313" key="10">
    <source>
        <dbReference type="Proteomes" id="UP000284605"/>
    </source>
</evidence>
<evidence type="ECO:0000256" key="5">
    <source>
        <dbReference type="ARBA" id="ARBA00023136"/>
    </source>
</evidence>
<dbReference type="NCBIfam" id="TIGR01145">
    <property type="entry name" value="ATP_synt_delta"/>
    <property type="match status" value="1"/>
</dbReference>
<dbReference type="Pfam" id="PF00213">
    <property type="entry name" value="OSCP"/>
    <property type="match status" value="1"/>
</dbReference>
<dbReference type="GO" id="GO:0045259">
    <property type="term" value="C:proton-transporting ATP synthase complex"/>
    <property type="evidence" value="ECO:0007669"/>
    <property type="project" value="UniProtKB-KW"/>
</dbReference>
<evidence type="ECO:0000256" key="2">
    <source>
        <dbReference type="ARBA" id="ARBA00022448"/>
    </source>
</evidence>
<evidence type="ECO:0000313" key="9">
    <source>
        <dbReference type="EMBL" id="RJF88663.1"/>
    </source>
</evidence>
<evidence type="ECO:0000256" key="3">
    <source>
        <dbReference type="ARBA" id="ARBA00022781"/>
    </source>
</evidence>
<dbReference type="PANTHER" id="PTHR11910">
    <property type="entry name" value="ATP SYNTHASE DELTA CHAIN"/>
    <property type="match status" value="1"/>
</dbReference>
<dbReference type="GO" id="GO:0046933">
    <property type="term" value="F:proton-transporting ATP synthase activity, rotational mechanism"/>
    <property type="evidence" value="ECO:0007669"/>
    <property type="project" value="UniProtKB-UniRule"/>
</dbReference>
<dbReference type="OrthoDB" id="9796185at2"/>
<evidence type="ECO:0000256" key="1">
    <source>
        <dbReference type="ARBA" id="ARBA00004370"/>
    </source>
</evidence>
<comment type="similarity">
    <text evidence="8">Belongs to the ATPase delta chain family.</text>
</comment>
<evidence type="ECO:0000256" key="6">
    <source>
        <dbReference type="ARBA" id="ARBA00023196"/>
    </source>
</evidence>
<sequence length="186" mass="19608">MATSSSIVAQIAGRYASALFDLSRQGNAIGPVEGDLIRIAALIDESPDLGRFLRSPIRKRDEQERGMTALLSRAGIGPYASNFVRLLARNGRLFALPAAISAFRALAAKNRGEVTANVVSAEPLTAAQDAQLKAELSRLIGATVVIDAKVDQSLLGGLVVRVGSRQIDGSLKTKLDRLAVAMKGIA</sequence>
<gene>
    <name evidence="8" type="primary">atpH</name>
    <name evidence="9" type="ORF">D3874_18080</name>
</gene>
<keyword evidence="8" id="KW-1003">Cell membrane</keyword>
<comment type="subcellular location">
    <subcellularLocation>
        <location evidence="8">Cell membrane</location>
        <topology evidence="8">Peripheral membrane protein</topology>
    </subcellularLocation>
    <subcellularLocation>
        <location evidence="1">Membrane</location>
    </subcellularLocation>
</comment>
<proteinExistence type="inferred from homology"/>
<organism evidence="9 10">
    <name type="scientific">Oleomonas cavernae</name>
    <dbReference type="NCBI Taxonomy" id="2320859"/>
    <lineage>
        <taxon>Bacteria</taxon>
        <taxon>Pseudomonadati</taxon>
        <taxon>Pseudomonadota</taxon>
        <taxon>Alphaproteobacteria</taxon>
        <taxon>Acetobacterales</taxon>
        <taxon>Acetobacteraceae</taxon>
        <taxon>Oleomonas</taxon>
    </lineage>
</organism>
<comment type="caution">
    <text evidence="9">The sequence shown here is derived from an EMBL/GenBank/DDBJ whole genome shotgun (WGS) entry which is preliminary data.</text>
</comment>
<protein>
    <recommendedName>
        <fullName evidence="8">ATP synthase subunit delta</fullName>
    </recommendedName>
    <alternativeName>
        <fullName evidence="8">ATP synthase F(1) sector subunit delta</fullName>
    </alternativeName>
    <alternativeName>
        <fullName evidence="8">F-type ATPase subunit delta</fullName>
        <shortName evidence="8">F-ATPase subunit delta</shortName>
    </alternativeName>
</protein>
<keyword evidence="2 8" id="KW-0813">Transport</keyword>